<reference evidence="5 6" key="1">
    <citation type="journal article" date="2012" name="J. Bacteriol.">
        <title>Complete Genome Sequence of Paenibacillus mucilaginosus 3016, a Bacterium Functional as Microbial Fertilizer.</title>
        <authorList>
            <person name="Ma M."/>
            <person name="Wang Z."/>
            <person name="Li L."/>
            <person name="Jiang X."/>
            <person name="Guan D."/>
            <person name="Cao F."/>
            <person name="Chen H."/>
            <person name="Wang X."/>
            <person name="Shen D."/>
            <person name="Du B."/>
            <person name="Li J."/>
        </authorList>
    </citation>
    <scope>NUCLEOTIDE SEQUENCE [LARGE SCALE GENOMIC DNA]</scope>
    <source>
        <strain evidence="5 6">3016</strain>
    </source>
</reference>
<evidence type="ECO:0000313" key="6">
    <source>
        <dbReference type="Proteomes" id="UP000007523"/>
    </source>
</evidence>
<evidence type="ECO:0000256" key="1">
    <source>
        <dbReference type="ARBA" id="ARBA00093462"/>
    </source>
</evidence>
<dbReference type="EMBL" id="CP003235">
    <property type="protein sequence ID" value="AFC32168.1"/>
    <property type="molecule type" value="Genomic_DNA"/>
</dbReference>
<dbReference type="HOGENOM" id="CLU_849505_0_0_9"/>
<dbReference type="KEGG" id="pmq:PM3016_5468"/>
<organism evidence="5 6">
    <name type="scientific">Paenibacillus mucilaginosus 3016</name>
    <dbReference type="NCBI Taxonomy" id="1116391"/>
    <lineage>
        <taxon>Bacteria</taxon>
        <taxon>Bacillati</taxon>
        <taxon>Bacillota</taxon>
        <taxon>Bacilli</taxon>
        <taxon>Bacillales</taxon>
        <taxon>Paenibacillaceae</taxon>
        <taxon>Paenibacillus</taxon>
    </lineage>
</organism>
<dbReference type="InterPro" id="IPR034829">
    <property type="entry name" value="DnaD-like_sf"/>
</dbReference>
<evidence type="ECO:0000259" key="3">
    <source>
        <dbReference type="Pfam" id="PF04492"/>
    </source>
</evidence>
<dbReference type="Gene3D" id="1.10.10.10">
    <property type="entry name" value="Winged helix-like DNA-binding domain superfamily/Winged helix DNA-binding domain"/>
    <property type="match status" value="1"/>
</dbReference>
<keyword evidence="6" id="KW-1185">Reference proteome</keyword>
<evidence type="ECO:0000259" key="4">
    <source>
        <dbReference type="Pfam" id="PF07261"/>
    </source>
</evidence>
<dbReference type="Gene3D" id="1.10.10.630">
    <property type="entry name" value="DnaD domain-like"/>
    <property type="match status" value="1"/>
</dbReference>
<accession>H6NDW9</accession>
<dbReference type="SUPFAM" id="SSF158499">
    <property type="entry name" value="DnaD domain-like"/>
    <property type="match status" value="1"/>
</dbReference>
<feature type="compositionally biased region" description="Basic and acidic residues" evidence="2">
    <location>
        <begin position="143"/>
        <end position="160"/>
    </location>
</feature>
<dbReference type="GO" id="GO:0006260">
    <property type="term" value="P:DNA replication"/>
    <property type="evidence" value="ECO:0007669"/>
    <property type="project" value="InterPro"/>
</dbReference>
<dbReference type="AlphaFoldDB" id="H6NDW9"/>
<dbReference type="Pfam" id="PF04492">
    <property type="entry name" value="Phage_rep_O"/>
    <property type="match status" value="1"/>
</dbReference>
<dbReference type="InterPro" id="IPR006343">
    <property type="entry name" value="DnaB/C_C"/>
</dbReference>
<comment type="similarity">
    <text evidence="1">Belongs to the DnaB/DnaD family.</text>
</comment>
<feature type="domain" description="DnaB/C C-terminal" evidence="4">
    <location>
        <begin position="240"/>
        <end position="291"/>
    </location>
</feature>
<feature type="compositionally biased region" description="Polar residues" evidence="2">
    <location>
        <begin position="175"/>
        <end position="187"/>
    </location>
</feature>
<feature type="region of interest" description="Disordered" evidence="2">
    <location>
        <begin position="143"/>
        <end position="192"/>
    </location>
</feature>
<evidence type="ECO:0000313" key="5">
    <source>
        <dbReference type="EMBL" id="AFC32168.1"/>
    </source>
</evidence>
<evidence type="ECO:0000256" key="2">
    <source>
        <dbReference type="SAM" id="MobiDB-lite"/>
    </source>
</evidence>
<dbReference type="RefSeq" id="WP_014371604.1">
    <property type="nucleotide sequence ID" value="NC_016935.1"/>
</dbReference>
<protein>
    <submittedName>
        <fullName evidence="5">Putative prophage replication protein O</fullName>
    </submittedName>
</protein>
<name>H6NDW9_9BACL</name>
<gene>
    <name evidence="5" type="ORF">PM3016_5468</name>
</gene>
<dbReference type="Proteomes" id="UP000007523">
    <property type="component" value="Chromosome"/>
</dbReference>
<dbReference type="InterPro" id="IPR036388">
    <property type="entry name" value="WH-like_DNA-bd_sf"/>
</dbReference>
<sequence length="327" mass="37532">MANPQPENGTVRIANELWDEVIRRDFSKRQKDIIFFIWRLSYGCKGQKTAYIPKLVYFELCGIPTGNFHRELDRLEALGVLIRDREKKTFEINKNYDEWKVPLGGGWNEFKFDELLALNLDESRQINAKNRVKTTRKNALKQRDFEGSENEIALKQRDASRQNNANLEGNRVKITHSTPDEPNQDAGSQPPIDIIKDINTDSSSTKILMLNQGTAPAASRSKDFSFSKIYTIYEKHFTENGNVSEFEVQDLTDQFETYGGEWLLEAMREAVRHKIRTLAYINGVLNGYKARGGPHKDKNLQIVGGPADYQLADDDPIAQKLREVYQL</sequence>
<dbReference type="InterPro" id="IPR006497">
    <property type="entry name" value="Phage_lambda_VrpO_N"/>
</dbReference>
<dbReference type="STRING" id="1116391.PM3016_5468"/>
<feature type="domain" description="Bacteriophage lambda Replication protein O N-terminal" evidence="3">
    <location>
        <begin position="7"/>
        <end position="99"/>
    </location>
</feature>
<proteinExistence type="inferred from homology"/>
<dbReference type="Pfam" id="PF07261">
    <property type="entry name" value="DnaB_2"/>
    <property type="match status" value="1"/>
</dbReference>